<gene>
    <name evidence="2" type="ORF">HPP92_015965</name>
</gene>
<dbReference type="OrthoDB" id="361630at2759"/>
<feature type="region of interest" description="Disordered" evidence="1">
    <location>
        <begin position="219"/>
        <end position="256"/>
    </location>
</feature>
<sequence length="256" mass="27978">MRKNLVLSLGLEIGVPLANNCKCLLLLPPVDASDLAADLLKRIEEFNMHLTEVDAHVKALSTLQTKGRKFTRGYIPKITMTLRDPCEVVRKADIHPAFKMAPEHLFATSAKLCAEILAAASDGMLSIDDATGQSVVQDTLHILACKEMRIQSSKSQDTAEIDDECGESGESSALLAAKGRLVTQVAKKNLVQHAVPIFIELKRLLESKTALSQAASSSASASFSRTTRTKSTRSSLQTNSSRRSLSTTWRSMRLRR</sequence>
<accession>A0A835QT57</accession>
<organism evidence="2 3">
    <name type="scientific">Vanilla planifolia</name>
    <name type="common">Vanilla</name>
    <dbReference type="NCBI Taxonomy" id="51239"/>
    <lineage>
        <taxon>Eukaryota</taxon>
        <taxon>Viridiplantae</taxon>
        <taxon>Streptophyta</taxon>
        <taxon>Embryophyta</taxon>
        <taxon>Tracheophyta</taxon>
        <taxon>Spermatophyta</taxon>
        <taxon>Magnoliopsida</taxon>
        <taxon>Liliopsida</taxon>
        <taxon>Asparagales</taxon>
        <taxon>Orchidaceae</taxon>
        <taxon>Vanilloideae</taxon>
        <taxon>Vanilleae</taxon>
        <taxon>Vanilla</taxon>
    </lineage>
</organism>
<dbReference type="InterPro" id="IPR026971">
    <property type="entry name" value="CND1/NCAPD3"/>
</dbReference>
<protein>
    <submittedName>
        <fullName evidence="2">Uncharacterized protein</fullName>
    </submittedName>
</protein>
<dbReference type="PANTHER" id="PTHR14222:SF1">
    <property type="entry name" value="CONDENSIN-2 COMPLEX SUBUNIT D3"/>
    <property type="match status" value="1"/>
</dbReference>
<comment type="caution">
    <text evidence="2">The sequence shown here is derived from an EMBL/GenBank/DDBJ whole genome shotgun (WGS) entry which is preliminary data.</text>
</comment>
<dbReference type="GO" id="GO:0010032">
    <property type="term" value="P:meiotic chromosome condensation"/>
    <property type="evidence" value="ECO:0007669"/>
    <property type="project" value="TreeGrafter"/>
</dbReference>
<dbReference type="PANTHER" id="PTHR14222">
    <property type="entry name" value="CONDENSIN"/>
    <property type="match status" value="1"/>
</dbReference>
<dbReference type="GO" id="GO:0042393">
    <property type="term" value="F:histone binding"/>
    <property type="evidence" value="ECO:0007669"/>
    <property type="project" value="TreeGrafter"/>
</dbReference>
<name>A0A835QT57_VANPL</name>
<evidence type="ECO:0000313" key="3">
    <source>
        <dbReference type="Proteomes" id="UP000636800"/>
    </source>
</evidence>
<dbReference type="GO" id="GO:0000796">
    <property type="term" value="C:condensin complex"/>
    <property type="evidence" value="ECO:0007669"/>
    <property type="project" value="TreeGrafter"/>
</dbReference>
<proteinExistence type="predicted"/>
<dbReference type="GO" id="GO:0000779">
    <property type="term" value="C:condensed chromosome, centromeric region"/>
    <property type="evidence" value="ECO:0007669"/>
    <property type="project" value="TreeGrafter"/>
</dbReference>
<evidence type="ECO:0000256" key="1">
    <source>
        <dbReference type="SAM" id="MobiDB-lite"/>
    </source>
</evidence>
<evidence type="ECO:0000313" key="2">
    <source>
        <dbReference type="EMBL" id="KAG0474108.1"/>
    </source>
</evidence>
<reference evidence="2 3" key="1">
    <citation type="journal article" date="2020" name="Nat. Food">
        <title>A phased Vanilla planifolia genome enables genetic improvement of flavour and production.</title>
        <authorList>
            <person name="Hasing T."/>
            <person name="Tang H."/>
            <person name="Brym M."/>
            <person name="Khazi F."/>
            <person name="Huang T."/>
            <person name="Chambers A.H."/>
        </authorList>
    </citation>
    <scope>NUCLEOTIDE SEQUENCE [LARGE SCALE GENOMIC DNA]</scope>
    <source>
        <tissue evidence="2">Leaf</tissue>
    </source>
</reference>
<feature type="compositionally biased region" description="Low complexity" evidence="1">
    <location>
        <begin position="232"/>
        <end position="256"/>
    </location>
</feature>
<dbReference type="GO" id="GO:0007076">
    <property type="term" value="P:mitotic chromosome condensation"/>
    <property type="evidence" value="ECO:0007669"/>
    <property type="project" value="InterPro"/>
</dbReference>
<dbReference type="EMBL" id="JADCNL010000007">
    <property type="protein sequence ID" value="KAG0474108.1"/>
    <property type="molecule type" value="Genomic_DNA"/>
</dbReference>
<dbReference type="AlphaFoldDB" id="A0A835QT57"/>
<dbReference type="Proteomes" id="UP000636800">
    <property type="component" value="Chromosome 7"/>
</dbReference>
<keyword evidence="3" id="KW-1185">Reference proteome</keyword>